<keyword evidence="2" id="KW-0812">Transmembrane</keyword>
<gene>
    <name evidence="3" type="ORF">CLODIP_2_CD06741</name>
</gene>
<name>A0A8S1CIP5_9INSE</name>
<feature type="compositionally biased region" description="Basic and acidic residues" evidence="1">
    <location>
        <begin position="60"/>
        <end position="76"/>
    </location>
</feature>
<dbReference type="OrthoDB" id="8123790at2759"/>
<evidence type="ECO:0000313" key="4">
    <source>
        <dbReference type="Proteomes" id="UP000494165"/>
    </source>
</evidence>
<evidence type="ECO:0000313" key="3">
    <source>
        <dbReference type="EMBL" id="CAB3365159.1"/>
    </source>
</evidence>
<sequence>MSEMVKETAVYSFTTHAIFLIKGSTRLKRPHCSEVISIPFAPQIAAPERGGSPSSVVARGVRERARAVQSIDDRPTADMADQNRPSTPELRAQQKEEETESKIVKVLTVMAYLCSVSTGAFLLSLYYIFLWEPKVENQKRL</sequence>
<dbReference type="PANTHER" id="PTHR34929">
    <property type="entry name" value="ZGC:153157"/>
    <property type="match status" value="1"/>
</dbReference>
<keyword evidence="2" id="KW-1133">Transmembrane helix</keyword>
<dbReference type="Proteomes" id="UP000494165">
    <property type="component" value="Unassembled WGS sequence"/>
</dbReference>
<evidence type="ECO:0000256" key="2">
    <source>
        <dbReference type="SAM" id="Phobius"/>
    </source>
</evidence>
<evidence type="ECO:0000256" key="1">
    <source>
        <dbReference type="SAM" id="MobiDB-lite"/>
    </source>
</evidence>
<reference evidence="3 4" key="1">
    <citation type="submission" date="2020-04" db="EMBL/GenBank/DDBJ databases">
        <authorList>
            <person name="Alioto T."/>
            <person name="Alioto T."/>
            <person name="Gomez Garrido J."/>
        </authorList>
    </citation>
    <scope>NUCLEOTIDE SEQUENCE [LARGE SCALE GENOMIC DNA]</scope>
</reference>
<dbReference type="InterPro" id="IPR029162">
    <property type="entry name" value="InaF-motif"/>
</dbReference>
<protein>
    <submittedName>
        <fullName evidence="3">Uncharacterized protein</fullName>
    </submittedName>
</protein>
<comment type="caution">
    <text evidence="3">The sequence shown here is derived from an EMBL/GenBank/DDBJ whole genome shotgun (WGS) entry which is preliminary data.</text>
</comment>
<organism evidence="3 4">
    <name type="scientific">Cloeon dipterum</name>
    <dbReference type="NCBI Taxonomy" id="197152"/>
    <lineage>
        <taxon>Eukaryota</taxon>
        <taxon>Metazoa</taxon>
        <taxon>Ecdysozoa</taxon>
        <taxon>Arthropoda</taxon>
        <taxon>Hexapoda</taxon>
        <taxon>Insecta</taxon>
        <taxon>Pterygota</taxon>
        <taxon>Palaeoptera</taxon>
        <taxon>Ephemeroptera</taxon>
        <taxon>Pisciforma</taxon>
        <taxon>Baetidae</taxon>
        <taxon>Cloeon</taxon>
    </lineage>
</organism>
<feature type="region of interest" description="Disordered" evidence="1">
    <location>
        <begin position="47"/>
        <end position="99"/>
    </location>
</feature>
<dbReference type="PANTHER" id="PTHR34929:SF1">
    <property type="entry name" value="INAF MOTIF CONTAINING 2"/>
    <property type="match status" value="1"/>
</dbReference>
<feature type="transmembrane region" description="Helical" evidence="2">
    <location>
        <begin position="109"/>
        <end position="129"/>
    </location>
</feature>
<keyword evidence="4" id="KW-1185">Reference proteome</keyword>
<accession>A0A8S1CIP5</accession>
<proteinExistence type="predicted"/>
<dbReference type="Pfam" id="PF15018">
    <property type="entry name" value="InaF-motif"/>
    <property type="match status" value="1"/>
</dbReference>
<dbReference type="EMBL" id="CADEPI010000019">
    <property type="protein sequence ID" value="CAB3365159.1"/>
    <property type="molecule type" value="Genomic_DNA"/>
</dbReference>
<keyword evidence="2" id="KW-0472">Membrane</keyword>
<dbReference type="AlphaFoldDB" id="A0A8S1CIP5"/>